<dbReference type="InterPro" id="IPR022372">
    <property type="entry name" value="Accessory_SS_Asp1"/>
</dbReference>
<accession>A0ABW4BJG8</accession>
<organism evidence="1 2">
    <name type="scientific">Lacticaseibacillus suilingensis</name>
    <dbReference type="NCBI Taxonomy" id="2799577"/>
    <lineage>
        <taxon>Bacteria</taxon>
        <taxon>Bacillati</taxon>
        <taxon>Bacillota</taxon>
        <taxon>Bacilli</taxon>
        <taxon>Lactobacillales</taxon>
        <taxon>Lactobacillaceae</taxon>
        <taxon>Lacticaseibacillus</taxon>
    </lineage>
</organism>
<dbReference type="EMBL" id="JBHTOA010000045">
    <property type="protein sequence ID" value="MFD1399867.1"/>
    <property type="molecule type" value="Genomic_DNA"/>
</dbReference>
<name>A0ABW4BJG8_9LACO</name>
<dbReference type="RefSeq" id="WP_204119553.1">
    <property type="nucleotide sequence ID" value="NZ_BOLV01000017.1"/>
</dbReference>
<comment type="caution">
    <text evidence="1">The sequence shown here is derived from an EMBL/GenBank/DDBJ whole genome shotgun (WGS) entry which is preliminary data.</text>
</comment>
<proteinExistence type="predicted"/>
<evidence type="ECO:0000313" key="1">
    <source>
        <dbReference type="EMBL" id="MFD1399867.1"/>
    </source>
</evidence>
<dbReference type="Pfam" id="PF16993">
    <property type="entry name" value="Asp1"/>
    <property type="match status" value="1"/>
</dbReference>
<dbReference type="Proteomes" id="UP001597199">
    <property type="component" value="Unassembled WGS sequence"/>
</dbReference>
<protein>
    <submittedName>
        <fullName evidence="1">Accessory Sec system glycosyltransferase Asp1</fullName>
    </submittedName>
</protein>
<evidence type="ECO:0000313" key="2">
    <source>
        <dbReference type="Proteomes" id="UP001597199"/>
    </source>
</evidence>
<keyword evidence="2" id="KW-1185">Reference proteome</keyword>
<reference evidence="2" key="1">
    <citation type="journal article" date="2019" name="Int. J. Syst. Evol. Microbiol.">
        <title>The Global Catalogue of Microorganisms (GCM) 10K type strain sequencing project: providing services to taxonomists for standard genome sequencing and annotation.</title>
        <authorList>
            <consortium name="The Broad Institute Genomics Platform"/>
            <consortium name="The Broad Institute Genome Sequencing Center for Infectious Disease"/>
            <person name="Wu L."/>
            <person name="Ma J."/>
        </authorList>
    </citation>
    <scope>NUCLEOTIDE SEQUENCE [LARGE SCALE GENOMIC DNA]</scope>
    <source>
        <strain evidence="2">CCM 9110</strain>
    </source>
</reference>
<sequence>MLTLMVDLDAADAHPDLNRVVELAQVFKANQQPFTLMTAKAAPDLQFMLHQVGLDTVPLVRLYDQLLGIPEPIGTPLQLAEVPLPADLLPVYAWPNVNYFDGERLAKTVSLHPLGFVWQITDYEPTGTRRVAQYDDRGNRLYVDYREQGNGLVKREWFDAQDQLVMTEDRQGAVTMAPQVASRFAFSHYPDRSAVLAEVMDRWVMAASRQPTLVATMTPANLALRRQLTLFPQVIFLAAANTELKVVDRLGVQAADQVVLPTQEDRRLFLQQFQNAADWQDQTQAILPYPTTLSLGHSNEVPTMMTYWFVGDADEAEFRQTLEQMLTMLQKNRAKTVMIEADDDARVEAGQRVVAHWLETKLGVDLQSEDYQNVMAYLKKKQANELTPAERKAGKSLRESAGWGTASAAYNLQQRVVLNPPLPPEDQEAAMSAARVYLDTSKLTNLRLQMLAISNAIPQLVRRANDFIEDHQTGIVVATPDQIVPGLSYFLDTLHHWNTAQVGNAALLEANTATHIMNEWKKVI</sequence>
<gene>
    <name evidence="1" type="primary">asp1</name>
    <name evidence="1" type="ORF">ACFQ41_11155</name>
</gene>